<dbReference type="CDD" id="cd06848">
    <property type="entry name" value="GCS_H"/>
    <property type="match status" value="1"/>
</dbReference>
<evidence type="ECO:0000259" key="3">
    <source>
        <dbReference type="PROSITE" id="PS50968"/>
    </source>
</evidence>
<comment type="caution">
    <text evidence="4">The sequence shown here is derived from an EMBL/GenBank/DDBJ whole genome shotgun (WGS) entry which is preliminary data.</text>
</comment>
<dbReference type="SUPFAM" id="SSF51230">
    <property type="entry name" value="Single hybrid motif"/>
    <property type="match status" value="1"/>
</dbReference>
<evidence type="ECO:0000313" key="4">
    <source>
        <dbReference type="EMBL" id="OJG37308.1"/>
    </source>
</evidence>
<dbReference type="STRING" id="319970.RV00_GL000265"/>
<protein>
    <recommendedName>
        <fullName evidence="3">Lipoyl-binding domain-containing protein</fullName>
    </recommendedName>
</protein>
<sequence length="110" mass="12201">MNYLKKNDGLWILHNDKDFCMGLTEEMAETLGEVTFISLPKIGQKVTAGEPLLEIEAEKAVQEFKSPLTGVVSSISEKVAADPKALNTEDEMDAWILSLREVDAADFEKL</sequence>
<dbReference type="InterPro" id="IPR000089">
    <property type="entry name" value="Biotin_lipoyl"/>
</dbReference>
<evidence type="ECO:0000313" key="5">
    <source>
        <dbReference type="Proteomes" id="UP000183700"/>
    </source>
</evidence>
<evidence type="ECO:0000256" key="1">
    <source>
        <dbReference type="ARBA" id="ARBA00009249"/>
    </source>
</evidence>
<accession>A0A1L8SZC6</accession>
<feature type="domain" description="Lipoyl-binding" evidence="3">
    <location>
        <begin position="18"/>
        <end position="100"/>
    </location>
</feature>
<dbReference type="Pfam" id="PF01597">
    <property type="entry name" value="GCV_H"/>
    <property type="match status" value="1"/>
</dbReference>
<gene>
    <name evidence="4" type="ORF">RV00_GL000265</name>
</gene>
<dbReference type="AlphaFoldDB" id="A0A1L8SZC6"/>
<proteinExistence type="inferred from homology"/>
<dbReference type="OrthoDB" id="9796712at2"/>
<dbReference type="GO" id="GO:0009249">
    <property type="term" value="P:protein lipoylation"/>
    <property type="evidence" value="ECO:0007669"/>
    <property type="project" value="TreeGrafter"/>
</dbReference>
<dbReference type="InterPro" id="IPR033753">
    <property type="entry name" value="GCV_H/Fam206"/>
</dbReference>
<name>A0A1L8SZC6_9ENTE</name>
<reference evidence="4 5" key="1">
    <citation type="submission" date="2014-12" db="EMBL/GenBank/DDBJ databases">
        <title>Draft genome sequences of 29 type strains of Enterococci.</title>
        <authorList>
            <person name="Zhong Z."/>
            <person name="Sun Z."/>
            <person name="Liu W."/>
            <person name="Zhang W."/>
            <person name="Zhang H."/>
        </authorList>
    </citation>
    <scope>NUCLEOTIDE SEQUENCE [LARGE SCALE GENOMIC DNA]</scope>
    <source>
        <strain evidence="4 5">DSM 22802</strain>
    </source>
</reference>
<dbReference type="EMBL" id="JXKM01000001">
    <property type="protein sequence ID" value="OJG37308.1"/>
    <property type="molecule type" value="Genomic_DNA"/>
</dbReference>
<dbReference type="PANTHER" id="PTHR11715:SF3">
    <property type="entry name" value="GLYCINE CLEAVAGE SYSTEM H PROTEIN-RELATED"/>
    <property type="match status" value="1"/>
</dbReference>
<organism evidence="4 5">
    <name type="scientific">Enterococcus devriesei</name>
    <dbReference type="NCBI Taxonomy" id="319970"/>
    <lineage>
        <taxon>Bacteria</taxon>
        <taxon>Bacillati</taxon>
        <taxon>Bacillota</taxon>
        <taxon>Bacilli</taxon>
        <taxon>Lactobacillales</taxon>
        <taxon>Enterococcaceae</taxon>
        <taxon>Enterococcus</taxon>
    </lineage>
</organism>
<dbReference type="InterPro" id="IPR011053">
    <property type="entry name" value="Single_hybrid_motif"/>
</dbReference>
<dbReference type="InterPro" id="IPR002930">
    <property type="entry name" value="GCV_H"/>
</dbReference>
<dbReference type="RefSeq" id="WP_071860805.1">
    <property type="nucleotide sequence ID" value="NZ_CAURXW010000015.1"/>
</dbReference>
<comment type="similarity">
    <text evidence="1">Belongs to the GcvH family.</text>
</comment>
<dbReference type="InterPro" id="IPR003016">
    <property type="entry name" value="2-oxoA_DH_lipoyl-BS"/>
</dbReference>
<keyword evidence="5" id="KW-1185">Reference proteome</keyword>
<dbReference type="Gene3D" id="2.40.50.100">
    <property type="match status" value="1"/>
</dbReference>
<dbReference type="Proteomes" id="UP000183700">
    <property type="component" value="Unassembled WGS sequence"/>
</dbReference>
<dbReference type="GO" id="GO:0005960">
    <property type="term" value="C:glycine cleavage complex"/>
    <property type="evidence" value="ECO:0007669"/>
    <property type="project" value="InterPro"/>
</dbReference>
<dbReference type="PROSITE" id="PS00189">
    <property type="entry name" value="LIPOYL"/>
    <property type="match status" value="1"/>
</dbReference>
<dbReference type="GO" id="GO:0019464">
    <property type="term" value="P:glycine decarboxylation via glycine cleavage system"/>
    <property type="evidence" value="ECO:0007669"/>
    <property type="project" value="InterPro"/>
</dbReference>
<keyword evidence="2" id="KW-0450">Lipoyl</keyword>
<dbReference type="PROSITE" id="PS50968">
    <property type="entry name" value="BIOTINYL_LIPOYL"/>
    <property type="match status" value="1"/>
</dbReference>
<evidence type="ECO:0000256" key="2">
    <source>
        <dbReference type="ARBA" id="ARBA00022823"/>
    </source>
</evidence>
<dbReference type="GO" id="GO:0005737">
    <property type="term" value="C:cytoplasm"/>
    <property type="evidence" value="ECO:0007669"/>
    <property type="project" value="TreeGrafter"/>
</dbReference>
<dbReference type="PANTHER" id="PTHR11715">
    <property type="entry name" value="GLYCINE CLEAVAGE SYSTEM H PROTEIN"/>
    <property type="match status" value="1"/>
</dbReference>